<dbReference type="OrthoDB" id="2656750at2"/>
<keyword evidence="2" id="KW-1185">Reference proteome</keyword>
<dbReference type="EMBL" id="CP022163">
    <property type="protein sequence ID" value="ATB31334.1"/>
    <property type="molecule type" value="Genomic_DNA"/>
</dbReference>
<reference evidence="1 2" key="1">
    <citation type="submission" date="2017-06" db="EMBL/GenBank/DDBJ databases">
        <authorList>
            <person name="Kim H.J."/>
            <person name="Triplett B.A."/>
        </authorList>
    </citation>
    <scope>NUCLEOTIDE SEQUENCE [LARGE SCALE GENOMIC DNA]</scope>
    <source>
        <strain evidence="1 2">DSM 14713</strain>
    </source>
</reference>
<evidence type="ECO:0000313" key="1">
    <source>
        <dbReference type="EMBL" id="ATB31334.1"/>
    </source>
</evidence>
<name>A0A250IHN9_9BACT</name>
<proteinExistence type="predicted"/>
<dbReference type="RefSeq" id="WP_095979677.1">
    <property type="nucleotide sequence ID" value="NZ_CP022163.1"/>
</dbReference>
<gene>
    <name evidence="1" type="ORF">MEBOL_004796</name>
</gene>
<sequence>MRPFIVTFNLLPDSSGRSPVAVKIEKDYPKAKKVTETSYFIASDQEPGVIYDDLKGALGTQHDIYIIALHCPYFGYGPSDLNQWVSDNVQWD</sequence>
<dbReference type="AlphaFoldDB" id="A0A250IHN9"/>
<evidence type="ECO:0000313" key="2">
    <source>
        <dbReference type="Proteomes" id="UP000217289"/>
    </source>
</evidence>
<protein>
    <submittedName>
        <fullName evidence="1">Uncharacterized protein</fullName>
    </submittedName>
</protein>
<dbReference type="KEGG" id="mbd:MEBOL_004796"/>
<accession>A0A250IHN9</accession>
<dbReference type="Proteomes" id="UP000217289">
    <property type="component" value="Chromosome"/>
</dbReference>
<organism evidence="1 2">
    <name type="scientific">Melittangium boletus DSM 14713</name>
    <dbReference type="NCBI Taxonomy" id="1294270"/>
    <lineage>
        <taxon>Bacteria</taxon>
        <taxon>Pseudomonadati</taxon>
        <taxon>Myxococcota</taxon>
        <taxon>Myxococcia</taxon>
        <taxon>Myxococcales</taxon>
        <taxon>Cystobacterineae</taxon>
        <taxon>Archangiaceae</taxon>
        <taxon>Melittangium</taxon>
    </lineage>
</organism>